<dbReference type="GO" id="GO:0005737">
    <property type="term" value="C:cytoplasm"/>
    <property type="evidence" value="ECO:0007669"/>
    <property type="project" value="TreeGrafter"/>
</dbReference>
<keyword evidence="5 10" id="KW-0418">Kinase</keyword>
<evidence type="ECO:0000256" key="8">
    <source>
        <dbReference type="ARBA" id="ARBA00022933"/>
    </source>
</evidence>
<keyword evidence="3 10" id="KW-0479">Metal-binding</keyword>
<dbReference type="InterPro" id="IPR016188">
    <property type="entry name" value="PurM-like_N"/>
</dbReference>
<dbReference type="AlphaFoldDB" id="A0A562WRX5"/>
<evidence type="ECO:0000313" key="14">
    <source>
        <dbReference type="Proteomes" id="UP000319449"/>
    </source>
</evidence>
<dbReference type="InterPro" id="IPR036676">
    <property type="entry name" value="PurM-like_C_sf"/>
</dbReference>
<dbReference type="SUPFAM" id="SSF55326">
    <property type="entry name" value="PurM N-terminal domain-like"/>
    <property type="match status" value="1"/>
</dbReference>
<dbReference type="GO" id="GO:0004756">
    <property type="term" value="F:selenide, water dikinase activity"/>
    <property type="evidence" value="ECO:0007669"/>
    <property type="project" value="UniProtKB-UniRule"/>
</dbReference>
<dbReference type="EMBL" id="VLLN01000002">
    <property type="protein sequence ID" value="TWJ33067.1"/>
    <property type="molecule type" value="Genomic_DNA"/>
</dbReference>
<accession>A0A562WRX5</accession>
<dbReference type="PANTHER" id="PTHR10256">
    <property type="entry name" value="SELENIDE, WATER DIKINASE"/>
    <property type="match status" value="1"/>
</dbReference>
<keyword evidence="14" id="KW-1185">Reference proteome</keyword>
<feature type="binding site" description="in other chain" evidence="10">
    <location>
        <position position="61"/>
    </location>
    <ligand>
        <name>ATP</name>
        <dbReference type="ChEBI" id="CHEBI:30616"/>
        <note>ligand shared between dimeric partners</note>
    </ligand>
</feature>
<keyword evidence="8" id="KW-0712">Selenocysteine</keyword>
<reference evidence="13 14" key="1">
    <citation type="submission" date="2019-07" db="EMBL/GenBank/DDBJ databases">
        <title>Genomic Encyclopedia of Archaeal and Bacterial Type Strains, Phase II (KMG-II): from individual species to whole genera.</title>
        <authorList>
            <person name="Goeker M."/>
        </authorList>
    </citation>
    <scope>NUCLEOTIDE SEQUENCE [LARGE SCALE GENOMIC DNA]</scope>
    <source>
        <strain evidence="13 14">ATCC BAA-1139</strain>
    </source>
</reference>
<feature type="binding site" description="in other chain" evidence="10">
    <location>
        <position position="38"/>
    </location>
    <ligand>
        <name>ATP</name>
        <dbReference type="ChEBI" id="CHEBI:30616"/>
        <note>ligand shared between dimeric partners</note>
    </ligand>
</feature>
<keyword evidence="6 10" id="KW-0067">ATP-binding</keyword>
<feature type="binding site" evidence="10">
    <location>
        <begin position="109"/>
        <end position="111"/>
    </location>
    <ligand>
        <name>ATP</name>
        <dbReference type="ChEBI" id="CHEBI:30616"/>
        <note>ligand shared between dimeric partners</note>
    </ligand>
</feature>
<dbReference type="InterPro" id="IPR010918">
    <property type="entry name" value="PurM-like_C_dom"/>
</dbReference>
<feature type="binding site" evidence="10">
    <location>
        <position position="21"/>
    </location>
    <ligand>
        <name>Mg(2+)</name>
        <dbReference type="ChEBI" id="CHEBI:18420"/>
    </ligand>
</feature>
<comment type="similarity">
    <text evidence="1 10">Belongs to the selenophosphate synthase 1 family. Class I subfamily.</text>
</comment>
<sequence>MLGIGRSGDPDLLVGPETADDAGVYRLTENCALVETVDVITPLVDDPHTFGRIVAANAVSDVYAMGGRPVTAMNLVFFPACSLPGTVLREILAGGAEMLREAGVCLVGGHTVEDDELKYGLAVTGLIDPGRIVRNSTPLPGDRLILTKPLGTGIIATAIKAEMVDADTEAEAIRWMTTLNRRAAELMAACGAHAATDVTGFGLIGHAFEMATGGGVTIRLAIDQVPLMTGLPALVADGMVPAGCYRNRDHYARFVAGDGRADRLLPLYDPQTSGGLLIALAPADADRFLAVARDEGLFAVAIGEVVPLGEAAIELA</sequence>
<gene>
    <name evidence="10" type="primary">selD</name>
    <name evidence="13" type="ORF">JN12_00478</name>
</gene>
<evidence type="ECO:0000256" key="4">
    <source>
        <dbReference type="ARBA" id="ARBA00022741"/>
    </source>
</evidence>
<feature type="domain" description="PurM-like C-terminal" evidence="12">
    <location>
        <begin position="140"/>
        <end position="309"/>
    </location>
</feature>
<evidence type="ECO:0000256" key="1">
    <source>
        <dbReference type="ARBA" id="ARBA00008026"/>
    </source>
</evidence>
<evidence type="ECO:0000256" key="3">
    <source>
        <dbReference type="ARBA" id="ARBA00022723"/>
    </source>
</evidence>
<feature type="binding site" description="in other chain" evidence="10">
    <location>
        <begin position="18"/>
        <end position="20"/>
    </location>
    <ligand>
        <name>ATP</name>
        <dbReference type="ChEBI" id="CHEBI:30616"/>
        <note>ligand shared between dimeric partners</note>
    </ligand>
</feature>
<dbReference type="Gene3D" id="3.30.1330.10">
    <property type="entry name" value="PurM-like, N-terminal domain"/>
    <property type="match status" value="1"/>
</dbReference>
<comment type="function">
    <text evidence="10">Synthesizes selenophosphate from selenide and ATP.</text>
</comment>
<keyword evidence="7 10" id="KW-0460">Magnesium</keyword>
<feature type="binding site" evidence="10">
    <location>
        <position position="197"/>
    </location>
    <ligand>
        <name>Mg(2+)</name>
        <dbReference type="ChEBI" id="CHEBI:18420"/>
    </ligand>
</feature>
<dbReference type="CDD" id="cd02195">
    <property type="entry name" value="SelD"/>
    <property type="match status" value="1"/>
</dbReference>
<dbReference type="InterPro" id="IPR004536">
    <property type="entry name" value="SPS/SelD"/>
</dbReference>
<dbReference type="InterPro" id="IPR023061">
    <property type="entry name" value="SelD_I"/>
</dbReference>
<evidence type="ECO:0000256" key="2">
    <source>
        <dbReference type="ARBA" id="ARBA00022679"/>
    </source>
</evidence>
<proteinExistence type="inferred from homology"/>
<feature type="binding site" evidence="10">
    <location>
        <position position="61"/>
    </location>
    <ligand>
        <name>Mg(2+)</name>
        <dbReference type="ChEBI" id="CHEBI:18420"/>
    </ligand>
</feature>
<feature type="domain" description="PurM-like N-terminal" evidence="11">
    <location>
        <begin position="20"/>
        <end position="127"/>
    </location>
</feature>
<keyword evidence="9 10" id="KW-0711">Selenium</keyword>
<dbReference type="EC" id="2.7.9.3" evidence="10"/>
<dbReference type="PANTHER" id="PTHR10256:SF0">
    <property type="entry name" value="INACTIVE SELENIDE, WATER DIKINASE-LIKE PROTEIN-RELATED"/>
    <property type="match status" value="1"/>
</dbReference>
<evidence type="ECO:0000256" key="10">
    <source>
        <dbReference type="HAMAP-Rule" id="MF_00625"/>
    </source>
</evidence>
<dbReference type="NCBIfam" id="TIGR00476">
    <property type="entry name" value="selD"/>
    <property type="match status" value="1"/>
</dbReference>
<evidence type="ECO:0000256" key="9">
    <source>
        <dbReference type="ARBA" id="ARBA00023266"/>
    </source>
</evidence>
<dbReference type="HAMAP" id="MF_00625">
    <property type="entry name" value="SelD"/>
    <property type="match status" value="1"/>
</dbReference>
<evidence type="ECO:0000256" key="5">
    <source>
        <dbReference type="ARBA" id="ARBA00022777"/>
    </source>
</evidence>
<dbReference type="Pfam" id="PF02769">
    <property type="entry name" value="AIRS_C"/>
    <property type="match status" value="1"/>
</dbReference>
<organism evidence="13 14">
    <name type="scientific">Geobacter argillaceus</name>
    <dbReference type="NCBI Taxonomy" id="345631"/>
    <lineage>
        <taxon>Bacteria</taxon>
        <taxon>Pseudomonadati</taxon>
        <taxon>Thermodesulfobacteriota</taxon>
        <taxon>Desulfuromonadia</taxon>
        <taxon>Geobacterales</taxon>
        <taxon>Geobacteraceae</taxon>
        <taxon>Geobacter</taxon>
    </lineage>
</organism>
<dbReference type="FunFam" id="3.90.650.10:FF:000004">
    <property type="entry name" value="Selenide, water dikinase"/>
    <property type="match status" value="1"/>
</dbReference>
<comment type="subunit">
    <text evidence="10">Homodimer.</text>
</comment>
<comment type="catalytic activity">
    <reaction evidence="10">
        <text>hydrogenselenide + ATP + H2O = selenophosphate + AMP + phosphate + 2 H(+)</text>
        <dbReference type="Rhea" id="RHEA:18737"/>
        <dbReference type="ChEBI" id="CHEBI:15377"/>
        <dbReference type="ChEBI" id="CHEBI:15378"/>
        <dbReference type="ChEBI" id="CHEBI:16144"/>
        <dbReference type="ChEBI" id="CHEBI:29317"/>
        <dbReference type="ChEBI" id="CHEBI:30616"/>
        <dbReference type="ChEBI" id="CHEBI:43474"/>
        <dbReference type="ChEBI" id="CHEBI:456215"/>
        <dbReference type="EC" id="2.7.9.3"/>
    </reaction>
</comment>
<evidence type="ECO:0000313" key="13">
    <source>
        <dbReference type="EMBL" id="TWJ33067.1"/>
    </source>
</evidence>
<dbReference type="Proteomes" id="UP000319449">
    <property type="component" value="Unassembled WGS sequence"/>
</dbReference>
<dbReference type="GO" id="GO:0005524">
    <property type="term" value="F:ATP binding"/>
    <property type="evidence" value="ECO:0007669"/>
    <property type="project" value="UniProtKB-UniRule"/>
</dbReference>
<dbReference type="GO" id="GO:0000287">
    <property type="term" value="F:magnesium ion binding"/>
    <property type="evidence" value="ECO:0007669"/>
    <property type="project" value="UniProtKB-UniRule"/>
</dbReference>
<comment type="cofactor">
    <cofactor evidence="10">
        <name>Mg(2+)</name>
        <dbReference type="ChEBI" id="CHEBI:18420"/>
    </cofactor>
    <text evidence="10">Binds 1 Mg(2+) ion per monomer.</text>
</comment>
<dbReference type="SUPFAM" id="SSF56042">
    <property type="entry name" value="PurM C-terminal domain-like"/>
    <property type="match status" value="1"/>
</dbReference>
<protein>
    <recommendedName>
        <fullName evidence="10">Selenide, water dikinase</fullName>
        <ecNumber evidence="10">2.7.9.3</ecNumber>
    </recommendedName>
    <alternativeName>
        <fullName evidence="10">Selenium donor protein</fullName>
    </alternativeName>
    <alternativeName>
        <fullName evidence="10">Selenophosphate synthase</fullName>
    </alternativeName>
</protein>
<dbReference type="Pfam" id="PF00586">
    <property type="entry name" value="AIRS"/>
    <property type="match status" value="1"/>
</dbReference>
<evidence type="ECO:0000256" key="6">
    <source>
        <dbReference type="ARBA" id="ARBA00022840"/>
    </source>
</evidence>
<evidence type="ECO:0000256" key="7">
    <source>
        <dbReference type="ARBA" id="ARBA00022842"/>
    </source>
</evidence>
<dbReference type="NCBIfam" id="NF002098">
    <property type="entry name" value="PRK00943.1"/>
    <property type="match status" value="1"/>
</dbReference>
<keyword evidence="4 10" id="KW-0547">Nucleotide-binding</keyword>
<dbReference type="InterPro" id="IPR036921">
    <property type="entry name" value="PurM-like_N_sf"/>
</dbReference>
<dbReference type="Gene3D" id="3.90.650.10">
    <property type="entry name" value="PurM-like C-terminal domain"/>
    <property type="match status" value="1"/>
</dbReference>
<comment type="caution">
    <text evidence="13">The sequence shown here is derived from an EMBL/GenBank/DDBJ whole genome shotgun (WGS) entry which is preliminary data.</text>
</comment>
<dbReference type="GO" id="GO:0016260">
    <property type="term" value="P:selenocysteine biosynthetic process"/>
    <property type="evidence" value="ECO:0007669"/>
    <property type="project" value="InterPro"/>
</dbReference>
<name>A0A562WRX5_9BACT</name>
<dbReference type="PIRSF" id="PIRSF036407">
    <property type="entry name" value="Selenphspht_syn"/>
    <property type="match status" value="1"/>
</dbReference>
<comment type="caution">
    <text evidence="10">Lacks conserved residue(s) required for the propagation of feature annotation.</text>
</comment>
<keyword evidence="2 10" id="KW-0808">Transferase</keyword>
<evidence type="ECO:0000259" key="12">
    <source>
        <dbReference type="Pfam" id="PF02769"/>
    </source>
</evidence>
<evidence type="ECO:0000259" key="11">
    <source>
        <dbReference type="Pfam" id="PF00586"/>
    </source>
</evidence>